<dbReference type="EMBL" id="JAAGKO020000106">
    <property type="protein sequence ID" value="MDI5967641.1"/>
    <property type="molecule type" value="Genomic_DNA"/>
</dbReference>
<protein>
    <submittedName>
        <fullName evidence="2">Uncharacterized protein</fullName>
    </submittedName>
</protein>
<accession>A0AA90H6R4</accession>
<sequence length="87" mass="8752">MDEVIAGPGGAMTRQGGTLTGAMTVTTVALPGGRAAQVSVRRAGDEIERPLAGSPFPIPPEGIEALHAIVVSAIGAADRPRPAPHAY</sequence>
<evidence type="ECO:0000313" key="2">
    <source>
        <dbReference type="EMBL" id="MDI5971980.1"/>
    </source>
</evidence>
<dbReference type="AlphaFoldDB" id="A0AA90H6R4"/>
<gene>
    <name evidence="1" type="ORF">POF43_033805</name>
    <name evidence="2" type="ORF">POF50_022020</name>
</gene>
<dbReference type="EMBL" id="JABXJJ020000027">
    <property type="protein sequence ID" value="MDI5971980.1"/>
    <property type="molecule type" value="Genomic_DNA"/>
</dbReference>
<dbReference type="Proteomes" id="UP001156398">
    <property type="component" value="Unassembled WGS sequence"/>
</dbReference>
<evidence type="ECO:0000313" key="1">
    <source>
        <dbReference type="EMBL" id="MDI5967641.1"/>
    </source>
</evidence>
<name>A0AA90H6R4_9ACTN</name>
<dbReference type="RefSeq" id="WP_271323599.1">
    <property type="nucleotide sequence ID" value="NZ_JAAGKO020000106.1"/>
</dbReference>
<evidence type="ECO:0000313" key="3">
    <source>
        <dbReference type="Proteomes" id="UP001156398"/>
    </source>
</evidence>
<keyword evidence="3" id="KW-1185">Reference proteome</keyword>
<organism evidence="2">
    <name type="scientific">Streptantibioticus silvisoli</name>
    <dbReference type="NCBI Taxonomy" id="2705255"/>
    <lineage>
        <taxon>Bacteria</taxon>
        <taxon>Bacillati</taxon>
        <taxon>Actinomycetota</taxon>
        <taxon>Actinomycetes</taxon>
        <taxon>Kitasatosporales</taxon>
        <taxon>Streptomycetaceae</taxon>
        <taxon>Streptantibioticus</taxon>
    </lineage>
</organism>
<proteinExistence type="predicted"/>
<reference evidence="2 3" key="1">
    <citation type="submission" date="2023-05" db="EMBL/GenBank/DDBJ databases">
        <title>Streptantibioticus silvisoli sp. nov., acidotolerant actinomycetes 1 from pine litter.</title>
        <authorList>
            <person name="Swiecimska M."/>
            <person name="Golinska P."/>
            <person name="Sangal V."/>
            <person name="Wachnowicz B."/>
            <person name="Goodfellow M."/>
        </authorList>
    </citation>
    <scope>NUCLEOTIDE SEQUENCE</scope>
    <source>
        <strain evidence="2">SL13</strain>
        <strain evidence="1 3">SL54</strain>
    </source>
</reference>
<comment type="caution">
    <text evidence="2">The sequence shown here is derived from an EMBL/GenBank/DDBJ whole genome shotgun (WGS) entry which is preliminary data.</text>
</comment>